<dbReference type="AlphaFoldDB" id="A0A7W8Z970"/>
<comment type="caution">
    <text evidence="2">The sequence shown here is derived from an EMBL/GenBank/DDBJ whole genome shotgun (WGS) entry which is preliminary data.</text>
</comment>
<dbReference type="EMBL" id="JACHBR010000001">
    <property type="protein sequence ID" value="MBB5629615.1"/>
    <property type="molecule type" value="Genomic_DNA"/>
</dbReference>
<reference evidence="2 3" key="1">
    <citation type="submission" date="2020-08" db="EMBL/GenBank/DDBJ databases">
        <title>Sequencing the genomes of 1000 actinobacteria strains.</title>
        <authorList>
            <person name="Klenk H.-P."/>
        </authorList>
    </citation>
    <scope>NUCLEOTIDE SEQUENCE [LARGE SCALE GENOMIC DNA]</scope>
    <source>
        <strain evidence="2 3">DSM 45790</strain>
    </source>
</reference>
<protein>
    <submittedName>
        <fullName evidence="2">Uncharacterized protein</fullName>
    </submittedName>
</protein>
<feature type="region of interest" description="Disordered" evidence="1">
    <location>
        <begin position="92"/>
        <end position="111"/>
    </location>
</feature>
<organism evidence="2 3">
    <name type="scientific">Sphaerisporangium krabiense</name>
    <dbReference type="NCBI Taxonomy" id="763782"/>
    <lineage>
        <taxon>Bacteria</taxon>
        <taxon>Bacillati</taxon>
        <taxon>Actinomycetota</taxon>
        <taxon>Actinomycetes</taxon>
        <taxon>Streptosporangiales</taxon>
        <taxon>Streptosporangiaceae</taxon>
        <taxon>Sphaerisporangium</taxon>
    </lineage>
</organism>
<proteinExistence type="predicted"/>
<evidence type="ECO:0000256" key="1">
    <source>
        <dbReference type="SAM" id="MobiDB-lite"/>
    </source>
</evidence>
<keyword evidence="3" id="KW-1185">Reference proteome</keyword>
<dbReference type="RefSeq" id="WP_184614813.1">
    <property type="nucleotide sequence ID" value="NZ_BOOS01000031.1"/>
</dbReference>
<sequence length="111" mass="11486">MSQEPTRPDAATRAPGDDGPPPAGCHGAAEALSAYARAVGLCGTVGEERFFRAAFSRARRWEHGEIAVGCGEGGEQRARVLEVDADEVLRDALGEEPPLPPLPVPAAPAAS</sequence>
<name>A0A7W8Z970_9ACTN</name>
<dbReference type="Proteomes" id="UP000588112">
    <property type="component" value="Unassembled WGS sequence"/>
</dbReference>
<feature type="compositionally biased region" description="Pro residues" evidence="1">
    <location>
        <begin position="97"/>
        <end position="111"/>
    </location>
</feature>
<evidence type="ECO:0000313" key="2">
    <source>
        <dbReference type="EMBL" id="MBB5629615.1"/>
    </source>
</evidence>
<evidence type="ECO:0000313" key="3">
    <source>
        <dbReference type="Proteomes" id="UP000588112"/>
    </source>
</evidence>
<gene>
    <name evidence="2" type="ORF">BJ981_005314</name>
</gene>
<feature type="region of interest" description="Disordered" evidence="1">
    <location>
        <begin position="1"/>
        <end position="25"/>
    </location>
</feature>
<accession>A0A7W8Z970</accession>